<feature type="compositionally biased region" description="Polar residues" evidence="1">
    <location>
        <begin position="54"/>
        <end position="67"/>
    </location>
</feature>
<feature type="compositionally biased region" description="Basic and acidic residues" evidence="1">
    <location>
        <begin position="69"/>
        <end position="80"/>
    </location>
</feature>
<evidence type="ECO:0000256" key="1">
    <source>
        <dbReference type="SAM" id="MobiDB-lite"/>
    </source>
</evidence>
<name>A0A2M8PZV1_9CHLR</name>
<dbReference type="Proteomes" id="UP000228947">
    <property type="component" value="Unassembled WGS sequence"/>
</dbReference>
<dbReference type="EMBL" id="PGTL01000004">
    <property type="protein sequence ID" value="PJF43076.1"/>
    <property type="molecule type" value="Genomic_DNA"/>
</dbReference>
<evidence type="ECO:0000313" key="2">
    <source>
        <dbReference type="EMBL" id="PJF43076.1"/>
    </source>
</evidence>
<organism evidence="2 3">
    <name type="scientific">Candidatus Thermofonsia Clade 1 bacterium</name>
    <dbReference type="NCBI Taxonomy" id="2364210"/>
    <lineage>
        <taxon>Bacteria</taxon>
        <taxon>Bacillati</taxon>
        <taxon>Chloroflexota</taxon>
        <taxon>Candidatus Thermofontia</taxon>
        <taxon>Candidatus Thermofonsia Clade 1</taxon>
    </lineage>
</organism>
<gene>
    <name evidence="2" type="ORF">CUN50_01430</name>
</gene>
<comment type="caution">
    <text evidence="2">The sequence shown here is derived from an EMBL/GenBank/DDBJ whole genome shotgun (WGS) entry which is preliminary data.</text>
</comment>
<feature type="region of interest" description="Disordered" evidence="1">
    <location>
        <begin position="1"/>
        <end position="80"/>
    </location>
</feature>
<accession>A0A2M8PZV1</accession>
<proteinExistence type="predicted"/>
<dbReference type="AlphaFoldDB" id="A0A2M8PZV1"/>
<evidence type="ECO:0000313" key="3">
    <source>
        <dbReference type="Proteomes" id="UP000228947"/>
    </source>
</evidence>
<protein>
    <submittedName>
        <fullName evidence="2">Uncharacterized protein</fullName>
    </submittedName>
</protein>
<reference evidence="2 3" key="1">
    <citation type="submission" date="2017-11" db="EMBL/GenBank/DDBJ databases">
        <title>Evolution of Phototrophy in the Chloroflexi Phylum Driven by Horizontal Gene Transfer.</title>
        <authorList>
            <person name="Ward L.M."/>
            <person name="Hemp J."/>
            <person name="Shih P.M."/>
            <person name="Mcglynn S.E."/>
            <person name="Fischer W."/>
        </authorList>
    </citation>
    <scope>NUCLEOTIDE SEQUENCE [LARGE SCALE GENOMIC DNA]</scope>
    <source>
        <strain evidence="2">CP1_1M</strain>
    </source>
</reference>
<sequence length="80" mass="8797">MSDQEQLTHSQQNLSSASGDLAQSSAPPSQDVIDNVLSDFFGSGNELPVETIGGESQQRPELRTITSEEFVRRFRQETGQ</sequence>
<feature type="compositionally biased region" description="Polar residues" evidence="1">
    <location>
        <begin position="1"/>
        <end position="28"/>
    </location>
</feature>